<name>A0A1F8B6D6_9BACT</name>
<comment type="subunit">
    <text evidence="6">Part of the 30S ribosomal subunit.</text>
</comment>
<dbReference type="PANTHER" id="PTHR10744">
    <property type="entry name" value="40S RIBOSOMAL PROTEIN S11 FAMILY MEMBER"/>
    <property type="match status" value="1"/>
</dbReference>
<evidence type="ECO:0000313" key="8">
    <source>
        <dbReference type="Proteomes" id="UP000176404"/>
    </source>
</evidence>
<organism evidence="7 8">
    <name type="scientific">Candidatus Woesebacteria bacterium RIFCSPLOWO2_01_FULL_39_10b</name>
    <dbReference type="NCBI Taxonomy" id="1802517"/>
    <lineage>
        <taxon>Bacteria</taxon>
        <taxon>Candidatus Woeseibacteriota</taxon>
    </lineage>
</organism>
<dbReference type="InterPro" id="IPR012340">
    <property type="entry name" value="NA-bd_OB-fold"/>
</dbReference>
<dbReference type="CDD" id="cd00364">
    <property type="entry name" value="Ribosomal_uS17"/>
    <property type="match status" value="1"/>
</dbReference>
<dbReference type="STRING" id="1802517.A2892_05020"/>
<dbReference type="Pfam" id="PF00366">
    <property type="entry name" value="Ribosomal_S17"/>
    <property type="match status" value="1"/>
</dbReference>
<evidence type="ECO:0000256" key="5">
    <source>
        <dbReference type="ARBA" id="ARBA00023274"/>
    </source>
</evidence>
<dbReference type="GO" id="GO:0003735">
    <property type="term" value="F:structural constituent of ribosome"/>
    <property type="evidence" value="ECO:0007669"/>
    <property type="project" value="InterPro"/>
</dbReference>
<dbReference type="Gene3D" id="2.40.50.140">
    <property type="entry name" value="Nucleic acid-binding proteins"/>
    <property type="match status" value="1"/>
</dbReference>
<dbReference type="GO" id="GO:0019843">
    <property type="term" value="F:rRNA binding"/>
    <property type="evidence" value="ECO:0007669"/>
    <property type="project" value="UniProtKB-UniRule"/>
</dbReference>
<evidence type="ECO:0000256" key="2">
    <source>
        <dbReference type="ARBA" id="ARBA00022730"/>
    </source>
</evidence>
<dbReference type="HAMAP" id="MF_01345_B">
    <property type="entry name" value="Ribosomal_uS17_B"/>
    <property type="match status" value="1"/>
</dbReference>
<keyword evidence="5 6" id="KW-0687">Ribonucleoprotein</keyword>
<dbReference type="PANTHER" id="PTHR10744:SF1">
    <property type="entry name" value="SMALL RIBOSOMAL SUBUNIT PROTEIN US17M"/>
    <property type="match status" value="1"/>
</dbReference>
<proteinExistence type="inferred from homology"/>
<dbReference type="InterPro" id="IPR019984">
    <property type="entry name" value="Ribosomal_uS17_bact/chlr"/>
</dbReference>
<keyword evidence="4 6" id="KW-0689">Ribosomal protein</keyword>
<dbReference type="NCBIfam" id="NF004123">
    <property type="entry name" value="PRK05610.1"/>
    <property type="match status" value="1"/>
</dbReference>
<evidence type="ECO:0000256" key="4">
    <source>
        <dbReference type="ARBA" id="ARBA00022980"/>
    </source>
</evidence>
<evidence type="ECO:0000256" key="1">
    <source>
        <dbReference type="ARBA" id="ARBA00010254"/>
    </source>
</evidence>
<keyword evidence="3 6" id="KW-0694">RNA-binding</keyword>
<comment type="caution">
    <text evidence="7">The sequence shown here is derived from an EMBL/GenBank/DDBJ whole genome shotgun (WGS) entry which is preliminary data.</text>
</comment>
<dbReference type="EMBL" id="MGHD01000026">
    <property type="protein sequence ID" value="OGM58928.1"/>
    <property type="molecule type" value="Genomic_DNA"/>
</dbReference>
<protein>
    <recommendedName>
        <fullName evidence="6">Small ribosomal subunit protein uS17</fullName>
    </recommendedName>
</protein>
<dbReference type="GO" id="GO:0022627">
    <property type="term" value="C:cytosolic small ribosomal subunit"/>
    <property type="evidence" value="ECO:0007669"/>
    <property type="project" value="TreeGrafter"/>
</dbReference>
<evidence type="ECO:0000256" key="3">
    <source>
        <dbReference type="ARBA" id="ARBA00022884"/>
    </source>
</evidence>
<dbReference type="Proteomes" id="UP000176404">
    <property type="component" value="Unassembled WGS sequence"/>
</dbReference>
<evidence type="ECO:0000256" key="6">
    <source>
        <dbReference type="HAMAP-Rule" id="MF_01345"/>
    </source>
</evidence>
<comment type="function">
    <text evidence="6">One of the primary rRNA binding proteins, it binds specifically to the 5'-end of 16S ribosomal RNA.</text>
</comment>
<dbReference type="InterPro" id="IPR000266">
    <property type="entry name" value="Ribosomal_uS17"/>
</dbReference>
<evidence type="ECO:0000313" key="7">
    <source>
        <dbReference type="EMBL" id="OGM58928.1"/>
    </source>
</evidence>
<dbReference type="GO" id="GO:0006412">
    <property type="term" value="P:translation"/>
    <property type="evidence" value="ECO:0007669"/>
    <property type="project" value="UniProtKB-UniRule"/>
</dbReference>
<gene>
    <name evidence="6" type="primary">rpsQ</name>
    <name evidence="7" type="ORF">A2892_05020</name>
</gene>
<accession>A0A1F8B6D6</accession>
<reference evidence="7 8" key="1">
    <citation type="journal article" date="2016" name="Nat. Commun.">
        <title>Thousands of microbial genomes shed light on interconnected biogeochemical processes in an aquifer system.</title>
        <authorList>
            <person name="Anantharaman K."/>
            <person name="Brown C.T."/>
            <person name="Hug L.A."/>
            <person name="Sharon I."/>
            <person name="Castelle C.J."/>
            <person name="Probst A.J."/>
            <person name="Thomas B.C."/>
            <person name="Singh A."/>
            <person name="Wilkins M.J."/>
            <person name="Karaoz U."/>
            <person name="Brodie E.L."/>
            <person name="Williams K.H."/>
            <person name="Hubbard S.S."/>
            <person name="Banfield J.F."/>
        </authorList>
    </citation>
    <scope>NUCLEOTIDE SEQUENCE [LARGE SCALE GENOMIC DNA]</scope>
</reference>
<comment type="similarity">
    <text evidence="1 6">Belongs to the universal ribosomal protein uS17 family.</text>
</comment>
<dbReference type="AlphaFoldDB" id="A0A1F8B6D6"/>
<dbReference type="SUPFAM" id="SSF50249">
    <property type="entry name" value="Nucleic acid-binding proteins"/>
    <property type="match status" value="1"/>
</dbReference>
<keyword evidence="2 6" id="KW-0699">rRNA-binding</keyword>
<sequence>MKTFTGKVISTKMQKTATVSVERMVVHPIYKKRLKRRKIYHVHDLLGAKVDQTVKFVTSKPHSKTKKWKIVKIVSKSH</sequence>